<comment type="caution">
    <text evidence="1">The sequence shown here is derived from an EMBL/GenBank/DDBJ whole genome shotgun (WGS) entry which is preliminary data.</text>
</comment>
<proteinExistence type="predicted"/>
<organism evidence="1 2">
    <name type="scientific">Mesorhizobium calcicola</name>
    <dbReference type="NCBI Taxonomy" id="1300310"/>
    <lineage>
        <taxon>Bacteria</taxon>
        <taxon>Pseudomonadati</taxon>
        <taxon>Pseudomonadota</taxon>
        <taxon>Alphaproteobacteria</taxon>
        <taxon>Hyphomicrobiales</taxon>
        <taxon>Phyllobacteriaceae</taxon>
        <taxon>Mesorhizobium</taxon>
    </lineage>
</organism>
<gene>
    <name evidence="1" type="ORF">ACFSQT_08365</name>
</gene>
<dbReference type="Proteomes" id="UP001597349">
    <property type="component" value="Unassembled WGS sequence"/>
</dbReference>
<keyword evidence="2" id="KW-1185">Reference proteome</keyword>
<protein>
    <submittedName>
        <fullName evidence="1">Uncharacterized protein</fullName>
    </submittedName>
</protein>
<name>A0ABW4WBZ0_9HYPH</name>
<dbReference type="RefSeq" id="WP_379018020.1">
    <property type="nucleotide sequence ID" value="NZ_JBHUGY010000016.1"/>
</dbReference>
<evidence type="ECO:0000313" key="2">
    <source>
        <dbReference type="Proteomes" id="UP001597349"/>
    </source>
</evidence>
<dbReference type="EMBL" id="JBHUGY010000016">
    <property type="protein sequence ID" value="MFD2053122.1"/>
    <property type="molecule type" value="Genomic_DNA"/>
</dbReference>
<reference evidence="2" key="1">
    <citation type="journal article" date="2019" name="Int. J. Syst. Evol. Microbiol.">
        <title>The Global Catalogue of Microorganisms (GCM) 10K type strain sequencing project: providing services to taxonomists for standard genome sequencing and annotation.</title>
        <authorList>
            <consortium name="The Broad Institute Genomics Platform"/>
            <consortium name="The Broad Institute Genome Sequencing Center for Infectious Disease"/>
            <person name="Wu L."/>
            <person name="Ma J."/>
        </authorList>
    </citation>
    <scope>NUCLEOTIDE SEQUENCE [LARGE SCALE GENOMIC DNA]</scope>
    <source>
        <strain evidence="2">CGMCC 1.16226</strain>
    </source>
</reference>
<accession>A0ABW4WBZ0</accession>
<feature type="non-terminal residue" evidence="1">
    <location>
        <position position="132"/>
    </location>
</feature>
<sequence length="132" mass="14392">MSEKVDFSLTLLAGPVLPVFSVDAAWRRGAGVAFEPWPVRPTDCEMSGRTYPHCGRWRSFTRWTAERNGHVDAVRLRRKALRSIAPAVGPGCFAVVTPAGRSSAREAPKWAVDVGQGKTSVFAQGVRVAVNR</sequence>
<evidence type="ECO:0000313" key="1">
    <source>
        <dbReference type="EMBL" id="MFD2053122.1"/>
    </source>
</evidence>